<sequence>MNLLNKQKKIIMILFLLLLTLFSEIKAQKDIKFLYKEVSNSLIGQYYNPSKNVTIPNNAYKAEKDIKQNDRAINNTSTLQDCLNQNVVVVLPNYPIIITKDGLKLNSNNVLIFQPNSKLTIENNNLDYYELLKIHNVHNIKILNARLSGDRKGHSSSKGEWGYGISIRNSSDVVIDNFFIDNFWGDGIAIGYGNTKTNKNIVIKNGYLNNNRRNGLSVMNIDGLLVEKLLVSNTNGTNPMFGIDFEPNNASDNLNNITLNNIYTYNNANGGLMLTFSKMKTSTSKTIDFNLNNFKDVGSPNGLMLAGIPKEATGLKGNIKLNNISLDNNISPITGRTIYNKNVFVDIQNVSVVNPQNKNINHKEIKRVFDLKNNYSIKFKN</sequence>
<keyword evidence="2" id="KW-1185">Reference proteome</keyword>
<evidence type="ECO:0008006" key="3">
    <source>
        <dbReference type="Google" id="ProtNLM"/>
    </source>
</evidence>
<dbReference type="Gene3D" id="2.160.20.10">
    <property type="entry name" value="Single-stranded right-handed beta-helix, Pectin lyase-like"/>
    <property type="match status" value="1"/>
</dbReference>
<dbReference type="InterPro" id="IPR012334">
    <property type="entry name" value="Pectin_lyas_fold"/>
</dbReference>
<evidence type="ECO:0000313" key="2">
    <source>
        <dbReference type="Proteomes" id="UP001157960"/>
    </source>
</evidence>
<proteinExistence type="predicted"/>
<dbReference type="InterPro" id="IPR006626">
    <property type="entry name" value="PbH1"/>
</dbReference>
<reference evidence="1 2" key="1">
    <citation type="submission" date="2017-05" db="EMBL/GenBank/DDBJ databases">
        <authorList>
            <person name="Varghese N."/>
            <person name="Submissions S."/>
        </authorList>
    </citation>
    <scope>NUCLEOTIDE SEQUENCE [LARGE SCALE GENOMIC DNA]</scope>
    <source>
        <strain evidence="1 2">DSM 28214</strain>
    </source>
</reference>
<dbReference type="EMBL" id="FXTZ01000003">
    <property type="protein sequence ID" value="SMP15481.1"/>
    <property type="molecule type" value="Genomic_DNA"/>
</dbReference>
<protein>
    <recommendedName>
        <fullName evidence="3">Right handed beta helix domain-containing protein</fullName>
    </recommendedName>
</protein>
<dbReference type="InterPro" id="IPR011050">
    <property type="entry name" value="Pectin_lyase_fold/virulence"/>
</dbReference>
<gene>
    <name evidence="1" type="ORF">SAMN06264346_103155</name>
</gene>
<evidence type="ECO:0000313" key="1">
    <source>
        <dbReference type="EMBL" id="SMP15481.1"/>
    </source>
</evidence>
<dbReference type="SMART" id="SM00710">
    <property type="entry name" value="PbH1"/>
    <property type="match status" value="4"/>
</dbReference>
<name>A0ABY1NQ94_9FLAO</name>
<dbReference type="SUPFAM" id="SSF51126">
    <property type="entry name" value="Pectin lyase-like"/>
    <property type="match status" value="1"/>
</dbReference>
<comment type="caution">
    <text evidence="1">The sequence shown here is derived from an EMBL/GenBank/DDBJ whole genome shotgun (WGS) entry which is preliminary data.</text>
</comment>
<accession>A0ABY1NQ94</accession>
<organism evidence="1 2">
    <name type="scientific">Chryseobacterium profundimaris</name>
    <dbReference type="NCBI Taxonomy" id="1387275"/>
    <lineage>
        <taxon>Bacteria</taxon>
        <taxon>Pseudomonadati</taxon>
        <taxon>Bacteroidota</taxon>
        <taxon>Flavobacteriia</taxon>
        <taxon>Flavobacteriales</taxon>
        <taxon>Weeksellaceae</taxon>
        <taxon>Chryseobacterium group</taxon>
        <taxon>Chryseobacterium</taxon>
    </lineage>
</organism>
<dbReference type="Proteomes" id="UP001157960">
    <property type="component" value="Unassembled WGS sequence"/>
</dbReference>
<dbReference type="RefSeq" id="WP_283421675.1">
    <property type="nucleotide sequence ID" value="NZ_FXTZ01000003.1"/>
</dbReference>